<proteinExistence type="predicted"/>
<keyword evidence="3" id="KW-1185">Reference proteome</keyword>
<protein>
    <submittedName>
        <fullName evidence="2">Uncharacterized protein</fullName>
    </submittedName>
</protein>
<dbReference type="Proteomes" id="UP000054805">
    <property type="component" value="Unassembled WGS sequence"/>
</dbReference>
<comment type="caution">
    <text evidence="2">The sequence shown here is derived from an EMBL/GenBank/DDBJ whole genome shotgun (WGS) entry which is preliminary data.</text>
</comment>
<evidence type="ECO:0000313" key="4">
    <source>
        <dbReference type="Proteomes" id="UP000054826"/>
    </source>
</evidence>
<evidence type="ECO:0000313" key="3">
    <source>
        <dbReference type="Proteomes" id="UP000054805"/>
    </source>
</evidence>
<accession>A0A0V1K2E3</accession>
<organism evidence="2 4">
    <name type="scientific">Trichinella pseudospiralis</name>
    <name type="common">Parasitic roundworm</name>
    <dbReference type="NCBI Taxonomy" id="6337"/>
    <lineage>
        <taxon>Eukaryota</taxon>
        <taxon>Metazoa</taxon>
        <taxon>Ecdysozoa</taxon>
        <taxon>Nematoda</taxon>
        <taxon>Enoplea</taxon>
        <taxon>Dorylaimia</taxon>
        <taxon>Trichinellida</taxon>
        <taxon>Trichinellidae</taxon>
        <taxon>Trichinella</taxon>
    </lineage>
</organism>
<gene>
    <name evidence="1" type="ORF">T4B_13890</name>
    <name evidence="2" type="ORF">T4C_7639</name>
</gene>
<dbReference type="EMBL" id="JYDV01000020">
    <property type="protein sequence ID" value="KRZ41417.1"/>
    <property type="molecule type" value="Genomic_DNA"/>
</dbReference>
<evidence type="ECO:0000313" key="2">
    <source>
        <dbReference type="EMBL" id="KRZ41417.1"/>
    </source>
</evidence>
<evidence type="ECO:0000313" key="1">
    <source>
        <dbReference type="EMBL" id="KRZ07591.1"/>
    </source>
</evidence>
<dbReference type="Proteomes" id="UP000054826">
    <property type="component" value="Unassembled WGS sequence"/>
</dbReference>
<sequence>MEPPSSAKEVREQTSQDAVKKVLQLTRQGWTVDTSKPEPELRPLFVRRVEHYRGRRLSALGNTVDHFVEVKEPHFAVTASMPRLTRLIRQGFRYNHGLCLERPDRGCTAKRKKSEATVSGFRLEDQRRSTVMRWCMCGCSWKARNTTKGESPRSISARRYLATTNSVVEELNEPA</sequence>
<dbReference type="EMBL" id="JYDS01000413">
    <property type="protein sequence ID" value="KRZ07591.1"/>
    <property type="molecule type" value="Genomic_DNA"/>
</dbReference>
<reference evidence="3 4" key="1">
    <citation type="submission" date="2015-01" db="EMBL/GenBank/DDBJ databases">
        <title>Evolution of Trichinella species and genotypes.</title>
        <authorList>
            <person name="Korhonen P.K."/>
            <person name="Edoardo P."/>
            <person name="Giuseppe L.R."/>
            <person name="Gasser R.B."/>
        </authorList>
    </citation>
    <scope>NUCLEOTIDE SEQUENCE [LARGE SCALE GENOMIC DNA]</scope>
    <source>
        <strain evidence="2">ISS176</strain>
        <strain evidence="1">ISS588</strain>
    </source>
</reference>
<name>A0A0V1K2E3_TRIPS</name>
<dbReference type="AlphaFoldDB" id="A0A0V1K2E3"/>